<reference evidence="5" key="1">
    <citation type="submission" date="2014-11" db="EMBL/GenBank/DDBJ databases">
        <authorList>
            <person name="Hornung B.V."/>
        </authorList>
    </citation>
    <scope>NUCLEOTIDE SEQUENCE</scope>
    <source>
        <strain evidence="5">INE</strain>
    </source>
</reference>
<organism evidence="4">
    <name type="scientific">Acididesulfobacillus acetoxydans</name>
    <dbReference type="NCBI Taxonomy" id="1561005"/>
    <lineage>
        <taxon>Bacteria</taxon>
        <taxon>Bacillati</taxon>
        <taxon>Bacillota</taxon>
        <taxon>Clostridia</taxon>
        <taxon>Eubacteriales</taxon>
        <taxon>Peptococcaceae</taxon>
        <taxon>Acididesulfobacillus</taxon>
    </lineage>
</organism>
<evidence type="ECO:0000259" key="3">
    <source>
        <dbReference type="Pfam" id="PF02769"/>
    </source>
</evidence>
<dbReference type="PANTHER" id="PTHR30303">
    <property type="entry name" value="HYDROGENASE ISOENZYMES FORMATION PROTEIN HYPE"/>
    <property type="match status" value="1"/>
</dbReference>
<dbReference type="InterPro" id="IPR011854">
    <property type="entry name" value="HypE"/>
</dbReference>
<dbReference type="Gene3D" id="3.90.650.10">
    <property type="entry name" value="PurM-like C-terminal domain"/>
    <property type="match status" value="1"/>
</dbReference>
<sequence length="307" mass="31959">MTFTGLRKNEPGLLLLAHGDGGILTHELIKGVFQKYLTAPELLALTDAALLPGAGTIALTTDSFVVNPLFFPGGDIGKLAVAGTVNDLAVSGSKPKYLTAGFILEEGLDLALLERAVASMAATAESCGISLVAGDTKVVERGKGDGIYINTTGIGFKDENASLGYERIEPGDKILLNGGIGEHGVAVLAERAGFTFDQTILSDCAPLNTLITPLLETFGPAVKFMRDPTRGGLATTAKEIALASGRDLWLEETAIPVRAEVRGATEFLGLDPLYLANEGKCILITAASMADEIVVSSAVFRQGKGAP</sequence>
<dbReference type="KEGG" id="aacx:DEACI_0828"/>
<dbReference type="SUPFAM" id="SSF56042">
    <property type="entry name" value="PurM C-terminal domain-like"/>
    <property type="match status" value="1"/>
</dbReference>
<name>A0A8S0XAN9_9FIRM</name>
<dbReference type="CDD" id="cd02197">
    <property type="entry name" value="HypE"/>
    <property type="match status" value="1"/>
</dbReference>
<feature type="domain" description="PurM-like N-terminal" evidence="2">
    <location>
        <begin position="47"/>
        <end position="155"/>
    </location>
</feature>
<dbReference type="EMBL" id="CDGJ01000134">
    <property type="protein sequence ID" value="CEJ09554.1"/>
    <property type="molecule type" value="Genomic_DNA"/>
</dbReference>
<evidence type="ECO:0000313" key="4">
    <source>
        <dbReference type="EMBL" id="CAA7600176.1"/>
    </source>
</evidence>
<dbReference type="Pfam" id="PF02769">
    <property type="entry name" value="AIRS_C"/>
    <property type="match status" value="1"/>
</dbReference>
<proteinExistence type="inferred from homology"/>
<dbReference type="AlphaFoldDB" id="A0A8S0XAN9"/>
<accession>A0A8S0XAN9</accession>
<dbReference type="InterPro" id="IPR036676">
    <property type="entry name" value="PurM-like_C_sf"/>
</dbReference>
<dbReference type="Pfam" id="PF00586">
    <property type="entry name" value="AIRS"/>
    <property type="match status" value="1"/>
</dbReference>
<protein>
    <submittedName>
        <fullName evidence="4">AIR synthase related protein, C-terminal domain</fullName>
    </submittedName>
    <submittedName>
        <fullName evidence="5">Hydrogenase expression/formation protein HupE</fullName>
    </submittedName>
</protein>
<evidence type="ECO:0000259" key="2">
    <source>
        <dbReference type="Pfam" id="PF00586"/>
    </source>
</evidence>
<dbReference type="PANTHER" id="PTHR30303:SF0">
    <property type="entry name" value="CARBAMOYL DEHYDRATASE HYPE"/>
    <property type="match status" value="1"/>
</dbReference>
<dbReference type="InterPro" id="IPR010918">
    <property type="entry name" value="PurM-like_C_dom"/>
</dbReference>
<evidence type="ECO:0000256" key="1">
    <source>
        <dbReference type="ARBA" id="ARBA00006243"/>
    </source>
</evidence>
<dbReference type="Proteomes" id="UP000836597">
    <property type="component" value="Chromosome"/>
</dbReference>
<dbReference type="Proteomes" id="UP001071230">
    <property type="component" value="Unassembled WGS sequence"/>
</dbReference>
<dbReference type="InterPro" id="IPR016188">
    <property type="entry name" value="PurM-like_N"/>
</dbReference>
<evidence type="ECO:0000313" key="6">
    <source>
        <dbReference type="Proteomes" id="UP001071230"/>
    </source>
</evidence>
<dbReference type="SUPFAM" id="SSF55326">
    <property type="entry name" value="PurM N-terminal domain-like"/>
    <property type="match status" value="1"/>
</dbReference>
<dbReference type="PIRSF" id="PIRSF005644">
    <property type="entry name" value="Hdrgns_mtr_HypE"/>
    <property type="match status" value="1"/>
</dbReference>
<evidence type="ECO:0000313" key="5">
    <source>
        <dbReference type="EMBL" id="CEJ09554.1"/>
    </source>
</evidence>
<reference evidence="4" key="2">
    <citation type="submission" date="2020-01" db="EMBL/GenBank/DDBJ databases">
        <authorList>
            <person name="Hornung B."/>
        </authorList>
    </citation>
    <scope>NUCLEOTIDE SEQUENCE</scope>
    <source>
        <strain evidence="4">PacBioINE</strain>
    </source>
</reference>
<dbReference type="GO" id="GO:0051604">
    <property type="term" value="P:protein maturation"/>
    <property type="evidence" value="ECO:0007669"/>
    <property type="project" value="TreeGrafter"/>
</dbReference>
<dbReference type="RefSeq" id="WP_420838682.1">
    <property type="nucleotide sequence ID" value="NZ_CDGJ01000134.1"/>
</dbReference>
<feature type="domain" description="PurM-like C-terminal" evidence="3">
    <location>
        <begin position="169"/>
        <end position="293"/>
    </location>
</feature>
<dbReference type="NCBIfam" id="TIGR02124">
    <property type="entry name" value="hypE"/>
    <property type="match status" value="1"/>
</dbReference>
<dbReference type="InterPro" id="IPR036921">
    <property type="entry name" value="PurM-like_N_sf"/>
</dbReference>
<gene>
    <name evidence="4" type="ORF">DEACI_0828</name>
    <name evidence="5" type="ORF">DEACI_4039</name>
</gene>
<dbReference type="Gene3D" id="3.30.1330.10">
    <property type="entry name" value="PurM-like, N-terminal domain"/>
    <property type="match status" value="1"/>
</dbReference>
<keyword evidence="6" id="KW-1185">Reference proteome</keyword>
<dbReference type="EMBL" id="LR746496">
    <property type="protein sequence ID" value="CAA7600176.1"/>
    <property type="molecule type" value="Genomic_DNA"/>
</dbReference>
<comment type="similarity">
    <text evidence="1">Belongs to the HypE family.</text>
</comment>